<sequence length="587" mass="62438">MSRSQLTIQQAARLLDAGLISCKQLVAYCRTLAVAGEEIWGLHAYNTLVDLDQMLDQAGESDRRRHYGETMSILDGIPMSFKSNIAVRTEPLTAGSRILGYHHDINKASMIAPPVGYDADTVKILLRDKGGILMGTTSLDEFGMGSLGTNTAVGVDGKARPTKNPLPLLSFLDEMLANAIPKDASSAEEQLVATLQLPSDVILQCHQNALQLYEQSHMGGFAFSAGGSSSGSAASVAHGSALLSLGTDTGGSVRLPAAWCGLVGLKPSYGLLSRHGIVSYASSFDTVGILARSVDCACIALDVLAQRGEYSRDSTFSSYGPNNTSSSQVAVAELSTSNNPLNGVKVGIPEAFSIRECPSDISENWSKAAQILEDYGAEIVQVSAESISPGLIQKALAAYYVLVSAEASSNLSRYDGFRYGVKANTTATTDLNKDYTPLEQQYASTRSEGFGKEVARRILCGTYVLSSDQFHTHYEAAATLRACLAEELHSTLKERVDLLLIPTVLSPPPHIEYSGTSMDSTVMFANDIMTTPPSLAGLPSVSVPMTSTVEDAKFPSSMQLIGGRLREDVILKAAHVLLKQSGSYGGP</sequence>
<keyword evidence="4" id="KW-1185">Reference proteome</keyword>
<dbReference type="InterPro" id="IPR023631">
    <property type="entry name" value="Amidase_dom"/>
</dbReference>
<dbReference type="PANTHER" id="PTHR11895:SF7">
    <property type="entry name" value="GLUTAMYL-TRNA(GLN) AMIDOTRANSFERASE SUBUNIT A, MITOCHONDRIAL"/>
    <property type="match status" value="1"/>
</dbReference>
<dbReference type="OrthoDB" id="421993at2759"/>
<comment type="similarity">
    <text evidence="1">Belongs to the amidase family.</text>
</comment>
<dbReference type="Pfam" id="PF01425">
    <property type="entry name" value="Amidase"/>
    <property type="match status" value="2"/>
</dbReference>
<dbReference type="InterPro" id="IPR020556">
    <property type="entry name" value="Amidase_CS"/>
</dbReference>
<dbReference type="AlphaFoldDB" id="A0A9K3KQS6"/>
<dbReference type="InterPro" id="IPR000120">
    <property type="entry name" value="Amidase"/>
</dbReference>
<dbReference type="EMBL" id="JAGRRH010000020">
    <property type="protein sequence ID" value="KAG7347782.1"/>
    <property type="molecule type" value="Genomic_DNA"/>
</dbReference>
<dbReference type="Proteomes" id="UP000693970">
    <property type="component" value="Unassembled WGS sequence"/>
</dbReference>
<evidence type="ECO:0000313" key="3">
    <source>
        <dbReference type="EMBL" id="KAG7347782.1"/>
    </source>
</evidence>
<dbReference type="PROSITE" id="PS00571">
    <property type="entry name" value="AMIDASES"/>
    <property type="match status" value="1"/>
</dbReference>
<accession>A0A9K3KQS6</accession>
<reference evidence="3" key="2">
    <citation type="submission" date="2021-04" db="EMBL/GenBank/DDBJ databases">
        <authorList>
            <person name="Podell S."/>
        </authorList>
    </citation>
    <scope>NUCLEOTIDE SEQUENCE</scope>
    <source>
        <strain evidence="3">Hildebrandi</strain>
    </source>
</reference>
<comment type="caution">
    <text evidence="3">The sequence shown here is derived from an EMBL/GenBank/DDBJ whole genome shotgun (WGS) entry which is preliminary data.</text>
</comment>
<protein>
    <submittedName>
        <fullName evidence="3">Glutaredoxin-like protein</fullName>
    </submittedName>
</protein>
<organism evidence="3 4">
    <name type="scientific">Nitzschia inconspicua</name>
    <dbReference type="NCBI Taxonomy" id="303405"/>
    <lineage>
        <taxon>Eukaryota</taxon>
        <taxon>Sar</taxon>
        <taxon>Stramenopiles</taxon>
        <taxon>Ochrophyta</taxon>
        <taxon>Bacillariophyta</taxon>
        <taxon>Bacillariophyceae</taxon>
        <taxon>Bacillariophycidae</taxon>
        <taxon>Bacillariales</taxon>
        <taxon>Bacillariaceae</taxon>
        <taxon>Nitzschia</taxon>
    </lineage>
</organism>
<feature type="domain" description="Amidase" evidence="2">
    <location>
        <begin position="48"/>
        <end position="166"/>
    </location>
</feature>
<evidence type="ECO:0000313" key="4">
    <source>
        <dbReference type="Proteomes" id="UP000693970"/>
    </source>
</evidence>
<name>A0A9K3KQS6_9STRA</name>
<dbReference type="GO" id="GO:0050567">
    <property type="term" value="F:glutaminyl-tRNA synthase (glutamine-hydrolyzing) activity"/>
    <property type="evidence" value="ECO:0007669"/>
    <property type="project" value="TreeGrafter"/>
</dbReference>
<evidence type="ECO:0000256" key="1">
    <source>
        <dbReference type="ARBA" id="ARBA00009199"/>
    </source>
</evidence>
<feature type="domain" description="Amidase" evidence="2">
    <location>
        <begin position="224"/>
        <end position="570"/>
    </location>
</feature>
<evidence type="ECO:0000259" key="2">
    <source>
        <dbReference type="Pfam" id="PF01425"/>
    </source>
</evidence>
<reference evidence="3" key="1">
    <citation type="journal article" date="2021" name="Sci. Rep.">
        <title>Diploid genomic architecture of Nitzschia inconspicua, an elite biomass production diatom.</title>
        <authorList>
            <person name="Oliver A."/>
            <person name="Podell S."/>
            <person name="Pinowska A."/>
            <person name="Traller J.C."/>
            <person name="Smith S.R."/>
            <person name="McClure R."/>
            <person name="Beliaev A."/>
            <person name="Bohutskyi P."/>
            <person name="Hill E.A."/>
            <person name="Rabines A."/>
            <person name="Zheng H."/>
            <person name="Allen L.Z."/>
            <person name="Kuo A."/>
            <person name="Grigoriev I.V."/>
            <person name="Allen A.E."/>
            <person name="Hazlebeck D."/>
            <person name="Allen E.E."/>
        </authorList>
    </citation>
    <scope>NUCLEOTIDE SEQUENCE</scope>
    <source>
        <strain evidence="3">Hildebrandi</strain>
    </source>
</reference>
<dbReference type="PANTHER" id="PTHR11895">
    <property type="entry name" value="TRANSAMIDASE"/>
    <property type="match status" value="1"/>
</dbReference>
<proteinExistence type="inferred from homology"/>
<gene>
    <name evidence="3" type="ORF">IV203_016487</name>
</gene>